<proteinExistence type="predicted"/>
<keyword evidence="3" id="KW-1185">Reference proteome</keyword>
<accession>A0ABS6TFD6</accession>
<evidence type="ECO:0000256" key="1">
    <source>
        <dbReference type="ARBA" id="ARBA00023270"/>
    </source>
</evidence>
<organism evidence="2 3">
    <name type="scientific">Enterococcus alishanensis</name>
    <dbReference type="NCBI Taxonomy" id="1303817"/>
    <lineage>
        <taxon>Bacteria</taxon>
        <taxon>Bacillati</taxon>
        <taxon>Bacillota</taxon>
        <taxon>Bacilli</taxon>
        <taxon>Lactobacillales</taxon>
        <taxon>Enterococcaceae</taxon>
        <taxon>Enterococcus</taxon>
    </lineage>
</organism>
<dbReference type="GO" id="GO:0004801">
    <property type="term" value="F:transaldolase activity"/>
    <property type="evidence" value="ECO:0007669"/>
    <property type="project" value="UniProtKB-EC"/>
</dbReference>
<dbReference type="NCBIfam" id="TIGR02134">
    <property type="entry name" value="transald_staph"/>
    <property type="match status" value="1"/>
</dbReference>
<dbReference type="EC" id="2.2.1.2" evidence="2"/>
<dbReference type="Pfam" id="PF00923">
    <property type="entry name" value="TAL_FSA"/>
    <property type="match status" value="1"/>
</dbReference>
<dbReference type="PANTHER" id="PTHR10683:SF40">
    <property type="entry name" value="FRUCTOSE-6-PHOSPHATE ALDOLASE 1-RELATED"/>
    <property type="match status" value="1"/>
</dbReference>
<protein>
    <submittedName>
        <fullName evidence="2">Transaldolase</fullName>
        <ecNumber evidence="2">2.2.1.2</ecNumber>
    </submittedName>
</protein>
<sequence>MTNPFKIAIYSDGAQLEKMKASLTTGFVSGFTTNPSLMKAAGITDYWAFAKEAVATFPDSPLSFEVFADDSATMKKEALKLTELGENVFVKIPVLNTAGESSGPLIKELSEAGVQLNITAITTTAQVKDAVENFAANTTNLVSIFVGRLNDVGIDTTAFVKESRKLCDTKPGSLLLWASTREVWNIFEAEKQDCDIITVPPGIIDKLAKLGTTAEEVALDTVKTFQKDIDDLGFSIL</sequence>
<dbReference type="InterPro" id="IPR011861">
    <property type="entry name" value="Transald_staph-type"/>
</dbReference>
<keyword evidence="2" id="KW-0808">Transferase</keyword>
<name>A0ABS6TFD6_9ENTE</name>
<keyword evidence="1" id="KW-0704">Schiff base</keyword>
<reference evidence="2 3" key="1">
    <citation type="submission" date="2021-06" db="EMBL/GenBank/DDBJ databases">
        <title>Enterococcus alishanensis sp. nov., a novel lactic acid bacterium isolated from fresh coffee beans.</title>
        <authorList>
            <person name="Chen Y.-S."/>
        </authorList>
    </citation>
    <scope>NUCLEOTIDE SEQUENCE [LARGE SCALE GENOMIC DNA]</scope>
    <source>
        <strain evidence="2 3">ALS3</strain>
    </source>
</reference>
<gene>
    <name evidence="2" type="ORF">KUA55_13080</name>
</gene>
<dbReference type="EMBL" id="JAHUZB010000005">
    <property type="protein sequence ID" value="MBV7391616.1"/>
    <property type="molecule type" value="Genomic_DNA"/>
</dbReference>
<comment type="caution">
    <text evidence="2">The sequence shown here is derived from an EMBL/GenBank/DDBJ whole genome shotgun (WGS) entry which is preliminary data.</text>
</comment>
<dbReference type="RefSeq" id="WP_218326826.1">
    <property type="nucleotide sequence ID" value="NZ_JAHUZB010000005.1"/>
</dbReference>
<evidence type="ECO:0000313" key="3">
    <source>
        <dbReference type="Proteomes" id="UP000774130"/>
    </source>
</evidence>
<dbReference type="InterPro" id="IPR001585">
    <property type="entry name" value="TAL/FSA"/>
</dbReference>
<dbReference type="PANTHER" id="PTHR10683">
    <property type="entry name" value="TRANSALDOLASE"/>
    <property type="match status" value="1"/>
</dbReference>
<dbReference type="Proteomes" id="UP000774130">
    <property type="component" value="Unassembled WGS sequence"/>
</dbReference>
<evidence type="ECO:0000313" key="2">
    <source>
        <dbReference type="EMBL" id="MBV7391616.1"/>
    </source>
</evidence>